<dbReference type="Proteomes" id="UP000375690">
    <property type="component" value="Unassembled WGS sequence"/>
</dbReference>
<comment type="caution">
    <text evidence="1">The sequence shown here is derived from an EMBL/GenBank/DDBJ whole genome shotgun (WGS) entry which is preliminary data.</text>
</comment>
<dbReference type="EMBL" id="VWFC01000003">
    <property type="protein sequence ID" value="KAB1329730.1"/>
    <property type="molecule type" value="Genomic_DNA"/>
</dbReference>
<name>A0A6A1XN43_BACOV</name>
<sequence length="110" mass="12712">MTDQQYLIKNLLIGAAELGAATQRKYDHPRLDLITQREAYKFFEERDTVYGEVFTHGEAWVKKMVKEGKLHPKRKGRSDNSPLMYSKTEMIAVYNAEYAVIHGIFDGTQL</sequence>
<dbReference type="AlphaFoldDB" id="A0A6A1XN43"/>
<reference evidence="1 2" key="1">
    <citation type="journal article" date="2019" name="Nat. Med.">
        <title>A library of human gut bacterial isolates paired with longitudinal multiomics data enables mechanistic microbiome research.</title>
        <authorList>
            <person name="Poyet M."/>
            <person name="Groussin M."/>
            <person name="Gibbons S.M."/>
            <person name="Avila-Pacheco J."/>
            <person name="Jiang X."/>
            <person name="Kearney S.M."/>
            <person name="Perrotta A.R."/>
            <person name="Berdy B."/>
            <person name="Zhao S."/>
            <person name="Lieberman T.D."/>
            <person name="Swanson P.K."/>
            <person name="Smith M."/>
            <person name="Roesemann S."/>
            <person name="Alexander J.E."/>
            <person name="Rich S.A."/>
            <person name="Livny J."/>
            <person name="Vlamakis H."/>
            <person name="Clish C."/>
            <person name="Bullock K."/>
            <person name="Deik A."/>
            <person name="Scott J."/>
            <person name="Pierce K.A."/>
            <person name="Xavier R.J."/>
            <person name="Alm E.J."/>
        </authorList>
    </citation>
    <scope>NUCLEOTIDE SEQUENCE [LARGE SCALE GENOMIC DNA]</scope>
    <source>
        <strain evidence="1 2">BIOML-A2</strain>
    </source>
</reference>
<evidence type="ECO:0000313" key="1">
    <source>
        <dbReference type="EMBL" id="KAB1329730.1"/>
    </source>
</evidence>
<gene>
    <name evidence="1" type="ORF">F3B53_03450</name>
</gene>
<proteinExistence type="predicted"/>
<organism evidence="1 2">
    <name type="scientific">Bacteroides ovatus</name>
    <dbReference type="NCBI Taxonomy" id="28116"/>
    <lineage>
        <taxon>Bacteria</taxon>
        <taxon>Pseudomonadati</taxon>
        <taxon>Bacteroidota</taxon>
        <taxon>Bacteroidia</taxon>
        <taxon>Bacteroidales</taxon>
        <taxon>Bacteroidaceae</taxon>
        <taxon>Bacteroides</taxon>
    </lineage>
</organism>
<dbReference type="RefSeq" id="WP_175353956.1">
    <property type="nucleotide sequence ID" value="NZ_CP113514.1"/>
</dbReference>
<protein>
    <submittedName>
        <fullName evidence="1">Uncharacterized protein</fullName>
    </submittedName>
</protein>
<evidence type="ECO:0000313" key="2">
    <source>
        <dbReference type="Proteomes" id="UP000375690"/>
    </source>
</evidence>
<accession>A0A6A1XN43</accession>